<protein>
    <submittedName>
        <fullName evidence="1">Uncharacterized protein</fullName>
    </submittedName>
</protein>
<reference evidence="1" key="2">
    <citation type="submission" date="2022-06" db="UniProtKB">
        <authorList>
            <consortium name="EnsemblMetazoa"/>
        </authorList>
    </citation>
    <scope>IDENTIFICATION</scope>
    <source>
        <strain evidence="1">PS312</strain>
    </source>
</reference>
<gene>
    <name evidence="1" type="primary">WBGene00090669</name>
</gene>
<name>A0A454XKR1_PRIPA</name>
<proteinExistence type="predicted"/>
<evidence type="ECO:0000313" key="2">
    <source>
        <dbReference type="Proteomes" id="UP000005239"/>
    </source>
</evidence>
<dbReference type="EnsemblMetazoa" id="PPA01115.1">
    <property type="protein sequence ID" value="PPA01115.1"/>
    <property type="gene ID" value="WBGene00090669"/>
</dbReference>
<sequence length="316" mass="35244">MSYYLNRESVDEALLRQLEQDARDDEAERLGIAPSQKKALARDIKGIHEELKRIREFLHIVGAATVCYCTFNILKKLIWGSSAPAAPDPPVYYPYPPNIWASMWGMFGPPLYSSASPLNKCHLCNYLDSSVIPTLSRNTMCSTKNARAKDSKSVDNSVTDTNDEQSLAKEIKGLREEMTIVRQSVDILVAAGACYCTFKVLGWLFTDSGSSAPAAPPAPVIYYIKPAGFWSSLCYYLAPATMSCVMAFLRKLENAMQLEEEKTRGIGTSVDSEEEQMCADIKAMREEMKRIHEAVDAAGALVVLYGTWKVLKWMFC</sequence>
<reference evidence="2" key="1">
    <citation type="journal article" date="2008" name="Nat. Genet.">
        <title>The Pristionchus pacificus genome provides a unique perspective on nematode lifestyle and parasitism.</title>
        <authorList>
            <person name="Dieterich C."/>
            <person name="Clifton S.W."/>
            <person name="Schuster L.N."/>
            <person name="Chinwalla A."/>
            <person name="Delehaunty K."/>
            <person name="Dinkelacker I."/>
            <person name="Fulton L."/>
            <person name="Fulton R."/>
            <person name="Godfrey J."/>
            <person name="Minx P."/>
            <person name="Mitreva M."/>
            <person name="Roeseler W."/>
            <person name="Tian H."/>
            <person name="Witte H."/>
            <person name="Yang S.P."/>
            <person name="Wilson R.K."/>
            <person name="Sommer R.J."/>
        </authorList>
    </citation>
    <scope>NUCLEOTIDE SEQUENCE [LARGE SCALE GENOMIC DNA]</scope>
    <source>
        <strain evidence="2">PS312</strain>
    </source>
</reference>
<accession>A0A8R1U472</accession>
<dbReference type="Proteomes" id="UP000005239">
    <property type="component" value="Unassembled WGS sequence"/>
</dbReference>
<accession>A0A454XKR1</accession>
<organism evidence="1 2">
    <name type="scientific">Pristionchus pacificus</name>
    <name type="common">Parasitic nematode worm</name>
    <dbReference type="NCBI Taxonomy" id="54126"/>
    <lineage>
        <taxon>Eukaryota</taxon>
        <taxon>Metazoa</taxon>
        <taxon>Ecdysozoa</taxon>
        <taxon>Nematoda</taxon>
        <taxon>Chromadorea</taxon>
        <taxon>Rhabditida</taxon>
        <taxon>Rhabditina</taxon>
        <taxon>Diplogasteromorpha</taxon>
        <taxon>Diplogasteroidea</taxon>
        <taxon>Neodiplogasteridae</taxon>
        <taxon>Pristionchus</taxon>
    </lineage>
</organism>
<evidence type="ECO:0000313" key="1">
    <source>
        <dbReference type="EnsemblMetazoa" id="PPA01115.1"/>
    </source>
</evidence>
<dbReference type="AlphaFoldDB" id="A0A454XKR1"/>
<keyword evidence="2" id="KW-1185">Reference proteome</keyword>